<gene>
    <name evidence="2" type="ORF">BDP27DRAFT_712424</name>
</gene>
<dbReference type="EMBL" id="JADNRY010000005">
    <property type="protein sequence ID" value="KAF9077012.1"/>
    <property type="molecule type" value="Genomic_DNA"/>
</dbReference>
<dbReference type="AlphaFoldDB" id="A0A9P5UF85"/>
<feature type="compositionally biased region" description="Polar residues" evidence="1">
    <location>
        <begin position="133"/>
        <end position="161"/>
    </location>
</feature>
<name>A0A9P5UF85_9AGAR</name>
<dbReference type="Proteomes" id="UP000772434">
    <property type="component" value="Unassembled WGS sequence"/>
</dbReference>
<evidence type="ECO:0000256" key="1">
    <source>
        <dbReference type="SAM" id="MobiDB-lite"/>
    </source>
</evidence>
<feature type="region of interest" description="Disordered" evidence="1">
    <location>
        <begin position="1"/>
        <end position="49"/>
    </location>
</feature>
<sequence length="342" mass="38283">MGSSPVFTTEEIVAPSKGAPSDSQNCDKAFSGGSHHTTTPNPAGGQPDSVIFPEALNDIPDPLLTQDAREEFAMAQIFDDFMNKINHLPQEPLPPSWTTETLSRRIDSVLNGRLDSSSSTAQDDRFDDLSPLTDLSENSSASTPDETNQQAAFSEVESPTSRTLQALDPNLASLAAPFQNQHGTGKESKSGHPDNKSFNNMDELPYFISVLLSSQPSYCQWILDKNPEGTPNLCGAFLNSKQTVQAHVHWHLESQPLLKKKDRFVCHWSRCDSYRTTSKARFENHFEKEHIQWDLLCVDCGNVLKQKEKEDQHTKKKCEKIKRVNPGLLGESLRKYGMHWQE</sequence>
<organism evidence="2 3">
    <name type="scientific">Rhodocollybia butyracea</name>
    <dbReference type="NCBI Taxonomy" id="206335"/>
    <lineage>
        <taxon>Eukaryota</taxon>
        <taxon>Fungi</taxon>
        <taxon>Dikarya</taxon>
        <taxon>Basidiomycota</taxon>
        <taxon>Agaricomycotina</taxon>
        <taxon>Agaricomycetes</taxon>
        <taxon>Agaricomycetidae</taxon>
        <taxon>Agaricales</taxon>
        <taxon>Marasmiineae</taxon>
        <taxon>Omphalotaceae</taxon>
        <taxon>Rhodocollybia</taxon>
    </lineage>
</organism>
<comment type="caution">
    <text evidence="2">The sequence shown here is derived from an EMBL/GenBank/DDBJ whole genome shotgun (WGS) entry which is preliminary data.</text>
</comment>
<reference evidence="2" key="1">
    <citation type="submission" date="2020-11" db="EMBL/GenBank/DDBJ databases">
        <authorList>
            <consortium name="DOE Joint Genome Institute"/>
            <person name="Ahrendt S."/>
            <person name="Riley R."/>
            <person name="Andreopoulos W."/>
            <person name="Labutti K."/>
            <person name="Pangilinan J."/>
            <person name="Ruiz-Duenas F.J."/>
            <person name="Barrasa J.M."/>
            <person name="Sanchez-Garcia M."/>
            <person name="Camarero S."/>
            <person name="Miyauchi S."/>
            <person name="Serrano A."/>
            <person name="Linde D."/>
            <person name="Babiker R."/>
            <person name="Drula E."/>
            <person name="Ayuso-Fernandez I."/>
            <person name="Pacheco R."/>
            <person name="Padilla G."/>
            <person name="Ferreira P."/>
            <person name="Barriuso J."/>
            <person name="Kellner H."/>
            <person name="Castanera R."/>
            <person name="Alfaro M."/>
            <person name="Ramirez L."/>
            <person name="Pisabarro A.G."/>
            <person name="Kuo A."/>
            <person name="Tritt A."/>
            <person name="Lipzen A."/>
            <person name="He G."/>
            <person name="Yan M."/>
            <person name="Ng V."/>
            <person name="Cullen D."/>
            <person name="Martin F."/>
            <person name="Rosso M.-N."/>
            <person name="Henrissat B."/>
            <person name="Hibbett D."/>
            <person name="Martinez A.T."/>
            <person name="Grigoriev I.V."/>
        </authorList>
    </citation>
    <scope>NUCLEOTIDE SEQUENCE</scope>
    <source>
        <strain evidence="2">AH 40177</strain>
    </source>
</reference>
<accession>A0A9P5UF85</accession>
<keyword evidence="3" id="KW-1185">Reference proteome</keyword>
<evidence type="ECO:0000313" key="2">
    <source>
        <dbReference type="EMBL" id="KAF9077012.1"/>
    </source>
</evidence>
<evidence type="ECO:0000313" key="3">
    <source>
        <dbReference type="Proteomes" id="UP000772434"/>
    </source>
</evidence>
<feature type="region of interest" description="Disordered" evidence="1">
    <location>
        <begin position="113"/>
        <end position="161"/>
    </location>
</feature>
<protein>
    <submittedName>
        <fullName evidence="2">Uncharacterized protein</fullName>
    </submittedName>
</protein>
<proteinExistence type="predicted"/>